<evidence type="ECO:0000313" key="2">
    <source>
        <dbReference type="EMBL" id="KAJ3570069.1"/>
    </source>
</evidence>
<feature type="region of interest" description="Disordered" evidence="1">
    <location>
        <begin position="1"/>
        <end position="26"/>
    </location>
</feature>
<feature type="compositionally biased region" description="Polar residues" evidence="1">
    <location>
        <begin position="57"/>
        <end position="72"/>
    </location>
</feature>
<reference evidence="2" key="1">
    <citation type="submission" date="2022-07" db="EMBL/GenBank/DDBJ databases">
        <title>Genome Sequence of Leucocoprinus birnbaumii.</title>
        <authorList>
            <person name="Buettner E."/>
        </authorList>
    </citation>
    <scope>NUCLEOTIDE SEQUENCE</scope>
    <source>
        <strain evidence="2">VT141</strain>
    </source>
</reference>
<sequence length="72" mass="7391">MRNSSVNFYMVTPSDTASDGDAVPDTSVYPTTEAALDTSLTSVSSMSSTMSGHSMSPITPSSPKGLSSPKIS</sequence>
<feature type="region of interest" description="Disordered" evidence="1">
    <location>
        <begin position="40"/>
        <end position="72"/>
    </location>
</feature>
<accession>A0AAD5YVB3</accession>
<comment type="caution">
    <text evidence="2">The sequence shown here is derived from an EMBL/GenBank/DDBJ whole genome shotgun (WGS) entry which is preliminary data.</text>
</comment>
<dbReference type="EMBL" id="JANIEX010000256">
    <property type="protein sequence ID" value="KAJ3570069.1"/>
    <property type="molecule type" value="Genomic_DNA"/>
</dbReference>
<dbReference type="AlphaFoldDB" id="A0AAD5YVB3"/>
<evidence type="ECO:0000313" key="3">
    <source>
        <dbReference type="Proteomes" id="UP001213000"/>
    </source>
</evidence>
<evidence type="ECO:0000256" key="1">
    <source>
        <dbReference type="SAM" id="MobiDB-lite"/>
    </source>
</evidence>
<feature type="compositionally biased region" description="Low complexity" evidence="1">
    <location>
        <begin position="40"/>
        <end position="56"/>
    </location>
</feature>
<proteinExistence type="predicted"/>
<keyword evidence="3" id="KW-1185">Reference proteome</keyword>
<name>A0AAD5YVB3_9AGAR</name>
<protein>
    <submittedName>
        <fullName evidence="2">Uncharacterized protein</fullName>
    </submittedName>
</protein>
<dbReference type="Proteomes" id="UP001213000">
    <property type="component" value="Unassembled WGS sequence"/>
</dbReference>
<gene>
    <name evidence="2" type="ORF">NP233_g4648</name>
</gene>
<feature type="compositionally biased region" description="Polar residues" evidence="1">
    <location>
        <begin position="1"/>
        <end position="17"/>
    </location>
</feature>
<organism evidence="2 3">
    <name type="scientific">Leucocoprinus birnbaumii</name>
    <dbReference type="NCBI Taxonomy" id="56174"/>
    <lineage>
        <taxon>Eukaryota</taxon>
        <taxon>Fungi</taxon>
        <taxon>Dikarya</taxon>
        <taxon>Basidiomycota</taxon>
        <taxon>Agaricomycotina</taxon>
        <taxon>Agaricomycetes</taxon>
        <taxon>Agaricomycetidae</taxon>
        <taxon>Agaricales</taxon>
        <taxon>Agaricineae</taxon>
        <taxon>Agaricaceae</taxon>
        <taxon>Leucocoprinus</taxon>
    </lineage>
</organism>